<evidence type="ECO:0000259" key="13">
    <source>
        <dbReference type="Pfam" id="PF03717"/>
    </source>
</evidence>
<evidence type="ECO:0000256" key="5">
    <source>
        <dbReference type="ARBA" id="ARBA00022960"/>
    </source>
</evidence>
<feature type="domain" description="Penicillin-binding protein transpeptidase" evidence="12">
    <location>
        <begin position="345"/>
        <end position="682"/>
    </location>
</feature>
<dbReference type="InterPro" id="IPR036138">
    <property type="entry name" value="PBP_dimer_sf"/>
</dbReference>
<evidence type="ECO:0000256" key="9">
    <source>
        <dbReference type="ARBA" id="ARBA00023316"/>
    </source>
</evidence>
<dbReference type="InterPro" id="IPR050515">
    <property type="entry name" value="Beta-lactam/transpept"/>
</dbReference>
<sequence>MAKQTYQLKKKRNHSHIPRRLNLLFFVVFLSFTALFIRLGYLQLYKGESLTQMVQRTESTYSTGSVPRGMIYDSQGKVIVGNQPERAILYTRDRDSQVSAKDRVKIATQLASLIDMPYQNITKRDMKDYFLVANIDLIRQRLSEEERLLNGSEAYQAQLNHIKDSDLDFSEAEKEIIAIYKRMASAYALSTVPIKSKNVTQEEIARVSENLRDLPGIQIGTDWQRTYPQGDMLRSILGNVSSEERGIPSEDARKLLTRGYALNDRVGVSYLEKEYETILKGTKSLYNIVTDSSDDILTNKEVYQGAKGNNLVLTINSKFQAKLDQIVEDSLIRMGADRGLNDRVYVVALNPKNGDVLGISGKRFAYDKDNDSYQYDKVVDDALGAINSSYGMGSSIKPAMIAMGYKEGVISLTDNVIVDEPMKFQASQEKASLFNKNGIIPIDDITALQRSSNIYMIRLAMRIGGQFNYEKEGRLNINPETIDIIRRNFAEFGLGTQTGIDLPNESGGFTPKSSQLVSALDLSYGQFDLYTPLQLAQYAATIANGGIRYSPRLVKQVRNTDSNGQLGGVVTGIPPKILNVVDIDPAAMDRIHQGMYQAAHSDLGTAASLLKNYPIKLGVKTGTAEAFYSGPIQYAQNEPVINATFIGYAPFDNPEIAISVVVPYLDETTWGSESIRIFREVMTAYFETLSETRQIVNKFDPQTNLNTNTTQEPVTTTVAPNNP</sequence>
<evidence type="ECO:0000313" key="15">
    <source>
        <dbReference type="Proteomes" id="UP000006190"/>
    </source>
</evidence>
<comment type="subcellular location">
    <subcellularLocation>
        <location evidence="1">Cell membrane</location>
        <topology evidence="1">Single-pass membrane protein</topology>
    </subcellularLocation>
</comment>
<dbReference type="InterPro" id="IPR012338">
    <property type="entry name" value="Beta-lactam/transpept-like"/>
</dbReference>
<keyword evidence="9" id="KW-0961">Cell wall biogenesis/degradation</keyword>
<dbReference type="GO" id="GO:0008658">
    <property type="term" value="F:penicillin binding"/>
    <property type="evidence" value="ECO:0007669"/>
    <property type="project" value="InterPro"/>
</dbReference>
<dbReference type="GO" id="GO:0009252">
    <property type="term" value="P:peptidoglycan biosynthetic process"/>
    <property type="evidence" value="ECO:0007669"/>
    <property type="project" value="UniProtKB-KW"/>
</dbReference>
<evidence type="ECO:0000259" key="12">
    <source>
        <dbReference type="Pfam" id="PF00905"/>
    </source>
</evidence>
<dbReference type="EMBL" id="AGEG01000014">
    <property type="protein sequence ID" value="EHR36646.1"/>
    <property type="molecule type" value="Genomic_DNA"/>
</dbReference>
<dbReference type="SUPFAM" id="SSF56519">
    <property type="entry name" value="Penicillin binding protein dimerisation domain"/>
    <property type="match status" value="1"/>
</dbReference>
<dbReference type="GO" id="GO:0008360">
    <property type="term" value="P:regulation of cell shape"/>
    <property type="evidence" value="ECO:0007669"/>
    <property type="project" value="UniProtKB-KW"/>
</dbReference>
<evidence type="ECO:0000256" key="10">
    <source>
        <dbReference type="SAM" id="MobiDB-lite"/>
    </source>
</evidence>
<name>H3NKC9_9LACT</name>
<accession>H3NKC9</accession>
<comment type="caution">
    <text evidence="14">The sequence shown here is derived from an EMBL/GenBank/DDBJ whole genome shotgun (WGS) entry which is preliminary data.</text>
</comment>
<keyword evidence="4 11" id="KW-0812">Transmembrane</keyword>
<evidence type="ECO:0008006" key="16">
    <source>
        <dbReference type="Google" id="ProtNLM"/>
    </source>
</evidence>
<keyword evidence="15" id="KW-1185">Reference proteome</keyword>
<comment type="similarity">
    <text evidence="2">Belongs to the transpeptidase family.</text>
</comment>
<evidence type="ECO:0000256" key="8">
    <source>
        <dbReference type="ARBA" id="ARBA00023136"/>
    </source>
</evidence>
<keyword evidence="7 11" id="KW-1133">Transmembrane helix</keyword>
<dbReference type="OrthoDB" id="9770103at2"/>
<dbReference type="PANTHER" id="PTHR30627:SF2">
    <property type="entry name" value="PEPTIDOGLYCAN D,D-TRANSPEPTIDASE MRDA"/>
    <property type="match status" value="1"/>
</dbReference>
<keyword evidence="5" id="KW-0133">Cell shape</keyword>
<dbReference type="GO" id="GO:0071972">
    <property type="term" value="F:peptidoglycan L,D-transpeptidase activity"/>
    <property type="evidence" value="ECO:0007669"/>
    <property type="project" value="TreeGrafter"/>
</dbReference>
<dbReference type="SUPFAM" id="SSF56601">
    <property type="entry name" value="beta-lactamase/transpeptidase-like"/>
    <property type="match status" value="1"/>
</dbReference>
<dbReference type="PATRIC" id="fig|883113.3.peg.1315"/>
<keyword evidence="8 11" id="KW-0472">Membrane</keyword>
<dbReference type="RefSeq" id="WP_006309523.1">
    <property type="nucleotide sequence ID" value="NZ_JH601133.1"/>
</dbReference>
<keyword evidence="3" id="KW-1003">Cell membrane</keyword>
<dbReference type="InterPro" id="IPR005311">
    <property type="entry name" value="PBP_dimer"/>
</dbReference>
<evidence type="ECO:0000256" key="1">
    <source>
        <dbReference type="ARBA" id="ARBA00004162"/>
    </source>
</evidence>
<evidence type="ECO:0000256" key="11">
    <source>
        <dbReference type="SAM" id="Phobius"/>
    </source>
</evidence>
<dbReference type="GO" id="GO:0071555">
    <property type="term" value="P:cell wall organization"/>
    <property type="evidence" value="ECO:0007669"/>
    <property type="project" value="UniProtKB-KW"/>
</dbReference>
<proteinExistence type="inferred from homology"/>
<feature type="transmembrane region" description="Helical" evidence="11">
    <location>
        <begin position="21"/>
        <end position="41"/>
    </location>
</feature>
<gene>
    <name evidence="14" type="ORF">HMPREF9708_01318</name>
</gene>
<dbReference type="GO" id="GO:0005886">
    <property type="term" value="C:plasma membrane"/>
    <property type="evidence" value="ECO:0007669"/>
    <property type="project" value="UniProtKB-SubCell"/>
</dbReference>
<feature type="region of interest" description="Disordered" evidence="10">
    <location>
        <begin position="702"/>
        <end position="723"/>
    </location>
</feature>
<keyword evidence="6" id="KW-0573">Peptidoglycan synthesis</keyword>
<dbReference type="STRING" id="883113.HMPREF9708_01318"/>
<protein>
    <recommendedName>
        <fullName evidence="16">Penicillin-binding protein transpeptidase domain-containing protein</fullName>
    </recommendedName>
</protein>
<feature type="domain" description="Penicillin-binding protein dimerisation" evidence="13">
    <location>
        <begin position="66"/>
        <end position="300"/>
    </location>
</feature>
<evidence type="ECO:0000256" key="2">
    <source>
        <dbReference type="ARBA" id="ARBA00007171"/>
    </source>
</evidence>
<evidence type="ECO:0000256" key="3">
    <source>
        <dbReference type="ARBA" id="ARBA00022475"/>
    </source>
</evidence>
<dbReference type="Pfam" id="PF00905">
    <property type="entry name" value="Transpeptidase"/>
    <property type="match status" value="1"/>
</dbReference>
<dbReference type="AlphaFoldDB" id="H3NKC9"/>
<evidence type="ECO:0000256" key="6">
    <source>
        <dbReference type="ARBA" id="ARBA00022984"/>
    </source>
</evidence>
<dbReference type="PANTHER" id="PTHR30627">
    <property type="entry name" value="PEPTIDOGLYCAN D,D-TRANSPEPTIDASE"/>
    <property type="match status" value="1"/>
</dbReference>
<dbReference type="eggNOG" id="COG0768">
    <property type="taxonomic scope" value="Bacteria"/>
</dbReference>
<evidence type="ECO:0000256" key="4">
    <source>
        <dbReference type="ARBA" id="ARBA00022692"/>
    </source>
</evidence>
<dbReference type="InterPro" id="IPR001460">
    <property type="entry name" value="PCN-bd_Tpept"/>
</dbReference>
<dbReference type="Gene3D" id="1.10.10.1230">
    <property type="entry name" value="Penicillin-binding protein, N-terminal non-catalytic domain, head sub-domain"/>
    <property type="match status" value="1"/>
</dbReference>
<dbReference type="Proteomes" id="UP000006190">
    <property type="component" value="Unassembled WGS sequence"/>
</dbReference>
<evidence type="ECO:0000313" key="14">
    <source>
        <dbReference type="EMBL" id="EHR36646.1"/>
    </source>
</evidence>
<dbReference type="HOGENOM" id="CLU_009289_7_0_9"/>
<dbReference type="Pfam" id="PF03717">
    <property type="entry name" value="PBP_dimer"/>
    <property type="match status" value="1"/>
</dbReference>
<dbReference type="Gene3D" id="3.40.710.10">
    <property type="entry name" value="DD-peptidase/beta-lactamase superfamily"/>
    <property type="match status" value="1"/>
</dbReference>
<organism evidence="14 15">
    <name type="scientific">Facklamia languida CCUG 37842</name>
    <dbReference type="NCBI Taxonomy" id="883113"/>
    <lineage>
        <taxon>Bacteria</taxon>
        <taxon>Bacillati</taxon>
        <taxon>Bacillota</taxon>
        <taxon>Bacilli</taxon>
        <taxon>Lactobacillales</taxon>
        <taxon>Aerococcaceae</taxon>
        <taxon>Facklamia</taxon>
    </lineage>
</organism>
<feature type="compositionally biased region" description="Low complexity" evidence="10">
    <location>
        <begin position="706"/>
        <end position="723"/>
    </location>
</feature>
<dbReference type="Gene3D" id="3.90.1310.10">
    <property type="entry name" value="Penicillin-binding protein 2a (Domain 2)"/>
    <property type="match status" value="1"/>
</dbReference>
<evidence type="ECO:0000256" key="7">
    <source>
        <dbReference type="ARBA" id="ARBA00022989"/>
    </source>
</evidence>
<reference evidence="14 15" key="1">
    <citation type="submission" date="2012-01" db="EMBL/GenBank/DDBJ databases">
        <title>The Genome Sequence of Facklamia languida CCUG 37842.</title>
        <authorList>
            <consortium name="The Broad Institute Genome Sequencing Platform"/>
            <person name="Earl A."/>
            <person name="Ward D."/>
            <person name="Feldgarden M."/>
            <person name="Gevers D."/>
            <person name="Huys G."/>
            <person name="Young S.K."/>
            <person name="Zeng Q."/>
            <person name="Gargeya S."/>
            <person name="Fitzgerald M."/>
            <person name="Haas B."/>
            <person name="Abouelleil A."/>
            <person name="Alvarado L."/>
            <person name="Arachchi H.M."/>
            <person name="Berlin A."/>
            <person name="Chapman S.B."/>
            <person name="Gearin G."/>
            <person name="Goldberg J."/>
            <person name="Griggs A."/>
            <person name="Gujja S."/>
            <person name="Hansen M."/>
            <person name="Heiman D."/>
            <person name="Howarth C."/>
            <person name="Larimer J."/>
            <person name="Lui A."/>
            <person name="MacDonald P.J.P."/>
            <person name="McCowen C."/>
            <person name="Montmayeur A."/>
            <person name="Murphy C."/>
            <person name="Neiman D."/>
            <person name="Pearson M."/>
            <person name="Priest M."/>
            <person name="Roberts A."/>
            <person name="Saif S."/>
            <person name="Shea T."/>
            <person name="Sisk P."/>
            <person name="Stolte C."/>
            <person name="Sykes S."/>
            <person name="Wortman J."/>
            <person name="Nusbaum C."/>
            <person name="Birren B."/>
        </authorList>
    </citation>
    <scope>NUCLEOTIDE SEQUENCE [LARGE SCALE GENOMIC DNA]</scope>
    <source>
        <strain evidence="14 15">CCUG 37842</strain>
    </source>
</reference>